<dbReference type="GO" id="GO:0005829">
    <property type="term" value="C:cytosol"/>
    <property type="evidence" value="ECO:0007669"/>
    <property type="project" value="TreeGrafter"/>
</dbReference>
<dbReference type="CDD" id="cd00438">
    <property type="entry name" value="cupin_RmlC"/>
    <property type="match status" value="1"/>
</dbReference>
<comment type="subunit">
    <text evidence="7">Homodimer.</text>
</comment>
<evidence type="ECO:0000313" key="9">
    <source>
        <dbReference type="Proteomes" id="UP000265845"/>
    </source>
</evidence>
<evidence type="ECO:0000256" key="4">
    <source>
        <dbReference type="ARBA" id="ARBA00019595"/>
    </source>
</evidence>
<evidence type="ECO:0000256" key="6">
    <source>
        <dbReference type="PIRSR" id="PIRSR600888-3"/>
    </source>
</evidence>
<dbReference type="SUPFAM" id="SSF51182">
    <property type="entry name" value="RmlC-like cupins"/>
    <property type="match status" value="1"/>
</dbReference>
<dbReference type="InterPro" id="IPR000888">
    <property type="entry name" value="RmlC-like"/>
</dbReference>
<gene>
    <name evidence="8" type="primary">rfbC</name>
    <name evidence="8" type="ORF">D1222_12800</name>
</gene>
<feature type="active site" description="Proton acceptor" evidence="5">
    <location>
        <position position="66"/>
    </location>
</feature>
<dbReference type="InterPro" id="IPR011051">
    <property type="entry name" value="RmlC_Cupin_sf"/>
</dbReference>
<dbReference type="NCBIfam" id="TIGR01221">
    <property type="entry name" value="rmlC"/>
    <property type="match status" value="1"/>
</dbReference>
<feature type="site" description="Participates in a stacking interaction with the thymidine ring of dTDP-4-oxo-6-deoxyglucose" evidence="6">
    <location>
        <position position="142"/>
    </location>
</feature>
<evidence type="ECO:0000256" key="7">
    <source>
        <dbReference type="RuleBase" id="RU364069"/>
    </source>
</evidence>
<dbReference type="Pfam" id="PF00908">
    <property type="entry name" value="dTDP_sugar_isom"/>
    <property type="match status" value="1"/>
</dbReference>
<dbReference type="PANTHER" id="PTHR21047">
    <property type="entry name" value="DTDP-6-DEOXY-D-GLUCOSE-3,5 EPIMERASE"/>
    <property type="match status" value="1"/>
</dbReference>
<dbReference type="EMBL" id="QWGA01000008">
    <property type="protein sequence ID" value="RIJ27281.1"/>
    <property type="molecule type" value="Genomic_DNA"/>
</dbReference>
<protein>
    <recommendedName>
        <fullName evidence="4 7">dTDP-4-dehydrorhamnose 3,5-epimerase</fullName>
        <ecNumber evidence="3 7">5.1.3.13</ecNumber>
    </recommendedName>
    <alternativeName>
        <fullName evidence="7">Thymidine diphospho-4-keto-rhamnose 3,5-epimerase</fullName>
    </alternativeName>
</protein>
<dbReference type="GO" id="GO:0000271">
    <property type="term" value="P:polysaccharide biosynthetic process"/>
    <property type="evidence" value="ECO:0007669"/>
    <property type="project" value="TreeGrafter"/>
</dbReference>
<dbReference type="InterPro" id="IPR014710">
    <property type="entry name" value="RmlC-like_jellyroll"/>
</dbReference>
<organism evidence="8 9">
    <name type="scientific">Henriciella algicola</name>
    <dbReference type="NCBI Taxonomy" id="1608422"/>
    <lineage>
        <taxon>Bacteria</taxon>
        <taxon>Pseudomonadati</taxon>
        <taxon>Pseudomonadota</taxon>
        <taxon>Alphaproteobacteria</taxon>
        <taxon>Hyphomonadales</taxon>
        <taxon>Hyphomonadaceae</taxon>
        <taxon>Henriciella</taxon>
    </lineage>
</organism>
<evidence type="ECO:0000256" key="3">
    <source>
        <dbReference type="ARBA" id="ARBA00012098"/>
    </source>
</evidence>
<dbReference type="PANTHER" id="PTHR21047:SF2">
    <property type="entry name" value="THYMIDINE DIPHOSPHO-4-KETO-RHAMNOSE 3,5-EPIMERASE"/>
    <property type="match status" value="1"/>
</dbReference>
<dbReference type="Proteomes" id="UP000265845">
    <property type="component" value="Unassembled WGS sequence"/>
</dbReference>
<dbReference type="AlphaFoldDB" id="A0A399RA05"/>
<keyword evidence="9" id="KW-1185">Reference proteome</keyword>
<proteinExistence type="inferred from homology"/>
<dbReference type="UniPathway" id="UPA00124"/>
<dbReference type="RefSeq" id="WP_119454664.1">
    <property type="nucleotide sequence ID" value="NZ_QWGA01000008.1"/>
</dbReference>
<keyword evidence="7 8" id="KW-0413">Isomerase</keyword>
<feature type="active site" description="Proton donor" evidence="5">
    <location>
        <position position="136"/>
    </location>
</feature>
<comment type="caution">
    <text evidence="8">The sequence shown here is derived from an EMBL/GenBank/DDBJ whole genome shotgun (WGS) entry which is preliminary data.</text>
</comment>
<dbReference type="Gene3D" id="2.60.120.10">
    <property type="entry name" value="Jelly Rolls"/>
    <property type="match status" value="1"/>
</dbReference>
<comment type="similarity">
    <text evidence="7">Belongs to the dTDP-4-dehydrorhamnose 3,5-epimerase family.</text>
</comment>
<comment type="pathway">
    <text evidence="7">Carbohydrate biosynthesis; dTDP-L-rhamnose biosynthesis.</text>
</comment>
<dbReference type="GO" id="GO:0008830">
    <property type="term" value="F:dTDP-4-dehydrorhamnose 3,5-epimerase activity"/>
    <property type="evidence" value="ECO:0007669"/>
    <property type="project" value="UniProtKB-UniRule"/>
</dbReference>
<sequence>MPITSVETFSISGPALLSLKRAGDERGWFCETWNARDWKEAGLPQENWVQDNYAFSAEIGTTRGLHFQAPPHAQAKLIQVVRGRIFDAIVDIRTGSPTYGQSVCLVLNSDQPQVFYIPAGFAHGYQTLDPDTLVYYKVTDHYAPETEGGLLWNGERSAIDWPIREHVTLSKRDHDWPDLGALKSPFTQAD</sequence>
<name>A0A399RA05_9PROT</name>
<accession>A0A399RA05</accession>
<dbReference type="GO" id="GO:0019305">
    <property type="term" value="P:dTDP-rhamnose biosynthetic process"/>
    <property type="evidence" value="ECO:0007669"/>
    <property type="project" value="UniProtKB-UniRule"/>
</dbReference>
<evidence type="ECO:0000313" key="8">
    <source>
        <dbReference type="EMBL" id="RIJ27281.1"/>
    </source>
</evidence>
<dbReference type="OrthoDB" id="9800680at2"/>
<dbReference type="EC" id="5.1.3.13" evidence="3 7"/>
<reference evidence="8 9" key="1">
    <citation type="submission" date="2018-08" db="EMBL/GenBank/DDBJ databases">
        <title>Henriciella mobilis sp. nov., isolated from seawater.</title>
        <authorList>
            <person name="Cheng H."/>
            <person name="Wu Y.-H."/>
            <person name="Xu X.-W."/>
            <person name="Guo L.-L."/>
        </authorList>
    </citation>
    <scope>NUCLEOTIDE SEQUENCE [LARGE SCALE GENOMIC DNA]</scope>
    <source>
        <strain evidence="8 9">CCUG67844</strain>
    </source>
</reference>
<comment type="catalytic activity">
    <reaction evidence="1 7">
        <text>dTDP-4-dehydro-6-deoxy-alpha-D-glucose = dTDP-4-dehydro-beta-L-rhamnose</text>
        <dbReference type="Rhea" id="RHEA:16969"/>
        <dbReference type="ChEBI" id="CHEBI:57649"/>
        <dbReference type="ChEBI" id="CHEBI:62830"/>
        <dbReference type="EC" id="5.1.3.13"/>
    </reaction>
</comment>
<evidence type="ECO:0000256" key="5">
    <source>
        <dbReference type="PIRSR" id="PIRSR600888-1"/>
    </source>
</evidence>
<comment type="function">
    <text evidence="2 7">Catalyzes the epimerization of the C3' and C5'positions of dTDP-6-deoxy-D-xylo-4-hexulose, forming dTDP-6-deoxy-L-lyxo-4-hexulose.</text>
</comment>
<evidence type="ECO:0000256" key="2">
    <source>
        <dbReference type="ARBA" id="ARBA00001997"/>
    </source>
</evidence>
<evidence type="ECO:0000256" key="1">
    <source>
        <dbReference type="ARBA" id="ARBA00001298"/>
    </source>
</evidence>